<keyword evidence="1" id="KW-0732">Signal</keyword>
<dbReference type="EMBL" id="UYRV01104518">
    <property type="protein sequence ID" value="VDN19639.1"/>
    <property type="molecule type" value="Genomic_DNA"/>
</dbReference>
<evidence type="ECO:0000256" key="1">
    <source>
        <dbReference type="SAM" id="SignalP"/>
    </source>
</evidence>
<name>A0A3P7PI94_CYLGO</name>
<sequence length="66" mass="7598">MRFSMLCFALALSLVAAIPRSHRIQDPVDREISLDPLLNTRTAFTRAALDYYISILNDYRGLGYYQ</sequence>
<accession>A0A3P7PI94</accession>
<feature type="chain" id="PRO_5018240944" evidence="1">
    <location>
        <begin position="18"/>
        <end position="66"/>
    </location>
</feature>
<organism evidence="2 3">
    <name type="scientific">Cylicostephanus goldi</name>
    <name type="common">Nematode worm</name>
    <dbReference type="NCBI Taxonomy" id="71465"/>
    <lineage>
        <taxon>Eukaryota</taxon>
        <taxon>Metazoa</taxon>
        <taxon>Ecdysozoa</taxon>
        <taxon>Nematoda</taxon>
        <taxon>Chromadorea</taxon>
        <taxon>Rhabditida</taxon>
        <taxon>Rhabditina</taxon>
        <taxon>Rhabditomorpha</taxon>
        <taxon>Strongyloidea</taxon>
        <taxon>Strongylidae</taxon>
        <taxon>Cylicostephanus</taxon>
    </lineage>
</organism>
<evidence type="ECO:0000313" key="2">
    <source>
        <dbReference type="EMBL" id="VDN19639.1"/>
    </source>
</evidence>
<dbReference type="AlphaFoldDB" id="A0A3P7PI94"/>
<dbReference type="Proteomes" id="UP000271889">
    <property type="component" value="Unassembled WGS sequence"/>
</dbReference>
<evidence type="ECO:0000313" key="3">
    <source>
        <dbReference type="Proteomes" id="UP000271889"/>
    </source>
</evidence>
<gene>
    <name evidence="2" type="ORF">CGOC_LOCUS8621</name>
</gene>
<feature type="signal peptide" evidence="1">
    <location>
        <begin position="1"/>
        <end position="17"/>
    </location>
</feature>
<protein>
    <submittedName>
        <fullName evidence="2">Uncharacterized protein</fullName>
    </submittedName>
</protein>
<keyword evidence="3" id="KW-1185">Reference proteome</keyword>
<proteinExistence type="predicted"/>
<reference evidence="2 3" key="1">
    <citation type="submission" date="2018-11" db="EMBL/GenBank/DDBJ databases">
        <authorList>
            <consortium name="Pathogen Informatics"/>
        </authorList>
    </citation>
    <scope>NUCLEOTIDE SEQUENCE [LARGE SCALE GENOMIC DNA]</scope>
</reference>